<keyword evidence="10" id="KW-1185">Reference proteome</keyword>
<keyword evidence="2" id="KW-0479">Metal-binding</keyword>
<evidence type="ECO:0000256" key="3">
    <source>
        <dbReference type="ARBA" id="ARBA00022833"/>
    </source>
</evidence>
<evidence type="ECO:0000256" key="2">
    <source>
        <dbReference type="ARBA" id="ARBA00022723"/>
    </source>
</evidence>
<dbReference type="GO" id="GO:0045944">
    <property type="term" value="P:positive regulation of transcription by RNA polymerase II"/>
    <property type="evidence" value="ECO:0007669"/>
    <property type="project" value="TreeGrafter"/>
</dbReference>
<proteinExistence type="predicted"/>
<keyword evidence="4" id="KW-0805">Transcription regulation</keyword>
<comment type="caution">
    <text evidence="9">The sequence shown here is derived from an EMBL/GenBank/DDBJ whole genome shotgun (WGS) entry which is preliminary data.</text>
</comment>
<keyword evidence="5" id="KW-0238">DNA-binding</keyword>
<dbReference type="GO" id="GO:0005634">
    <property type="term" value="C:nucleus"/>
    <property type="evidence" value="ECO:0007669"/>
    <property type="project" value="UniProtKB-SubCell"/>
</dbReference>
<dbReference type="InterPro" id="IPR007219">
    <property type="entry name" value="XnlR_reg_dom"/>
</dbReference>
<dbReference type="GO" id="GO:0006351">
    <property type="term" value="P:DNA-templated transcription"/>
    <property type="evidence" value="ECO:0007669"/>
    <property type="project" value="InterPro"/>
</dbReference>
<evidence type="ECO:0000313" key="10">
    <source>
        <dbReference type="Proteomes" id="UP001320420"/>
    </source>
</evidence>
<keyword evidence="3" id="KW-0862">Zinc</keyword>
<gene>
    <name evidence="9" type="ORF">SLS62_002839</name>
</gene>
<dbReference type="CDD" id="cd12148">
    <property type="entry name" value="fungal_TF_MHR"/>
    <property type="match status" value="1"/>
</dbReference>
<evidence type="ECO:0000256" key="7">
    <source>
        <dbReference type="ARBA" id="ARBA00023242"/>
    </source>
</evidence>
<organism evidence="9 10">
    <name type="scientific">Diatrype stigma</name>
    <dbReference type="NCBI Taxonomy" id="117547"/>
    <lineage>
        <taxon>Eukaryota</taxon>
        <taxon>Fungi</taxon>
        <taxon>Dikarya</taxon>
        <taxon>Ascomycota</taxon>
        <taxon>Pezizomycotina</taxon>
        <taxon>Sordariomycetes</taxon>
        <taxon>Xylariomycetidae</taxon>
        <taxon>Xylariales</taxon>
        <taxon>Diatrypaceae</taxon>
        <taxon>Diatrype</taxon>
    </lineage>
</organism>
<evidence type="ECO:0000256" key="1">
    <source>
        <dbReference type="ARBA" id="ARBA00004123"/>
    </source>
</evidence>
<dbReference type="SMART" id="SM00906">
    <property type="entry name" value="Fungal_trans"/>
    <property type="match status" value="1"/>
</dbReference>
<dbReference type="Pfam" id="PF04082">
    <property type="entry name" value="Fungal_trans"/>
    <property type="match status" value="1"/>
</dbReference>
<dbReference type="Proteomes" id="UP001320420">
    <property type="component" value="Unassembled WGS sequence"/>
</dbReference>
<dbReference type="PANTHER" id="PTHR47782:SF1">
    <property type="entry name" value="PYRIMIDINE PATHWAY REGULATORY PROTEIN 1"/>
    <property type="match status" value="1"/>
</dbReference>
<comment type="subcellular location">
    <subcellularLocation>
        <location evidence="1">Nucleus</location>
    </subcellularLocation>
</comment>
<protein>
    <recommendedName>
        <fullName evidence="8">Xylanolytic transcriptional activator regulatory domain-containing protein</fullName>
    </recommendedName>
</protein>
<dbReference type="GO" id="GO:0008270">
    <property type="term" value="F:zinc ion binding"/>
    <property type="evidence" value="ECO:0007669"/>
    <property type="project" value="InterPro"/>
</dbReference>
<accession>A0AAN9UTN3</accession>
<name>A0AAN9UTN3_9PEZI</name>
<feature type="domain" description="Xylanolytic transcriptional activator regulatory" evidence="8">
    <location>
        <begin position="262"/>
        <end position="335"/>
    </location>
</feature>
<dbReference type="AlphaFoldDB" id="A0AAN9UTN3"/>
<dbReference type="PANTHER" id="PTHR47782">
    <property type="entry name" value="ZN(II)2CYS6 TRANSCRIPTION FACTOR (EUROFUNG)-RELATED"/>
    <property type="match status" value="1"/>
</dbReference>
<sequence>MRVEKQSEIPRAYVSTLEAQVRHLKAEIEELKRQSVPQVTINSTSPTTRDSVLEYDTPATTYTVSSGVSDAQDVVKSMGLVLLESSDQPRFVGTSSGITFAKMVLAAVKQEVSTIASPGRSRDEPAVCTPHLAMASSLPPRHAAQRIVDVYFSYRTPHIPILTRSMVEQHVERAYAALEQPHQGLSRASERDLFISYMVFSVGLWSIPMAGGTRSPQSEGCFISALQFVDKLLAYSPSNLETLTVMLLLAQYITLNPSKGSLWQLTGMSLRLCIDLGLHWETEAILCLPQPLLEERRRLYWATYRFDRLLAITLGRPFGIADQSMNTGYPSPHNLCDRASVSREAEADVHSQRAANHVLKLYRLESEIKHVLYHQLQGATLAYPRANYPVWFHDIQSRLRTWQDEIPDLSEASSESIYANQSWWGALWCNAILLLHRPNPLVPVPTSESLQTCFDVSCRSIQAIKTLQREGKVSVAWMWAHHLFLAGLTMIYCIWQSQEVRNAASIVDVMTAAQDCASTLSALTERFAPAGGCRDTFEGLSAATLKWLVARYKDGNAENQHPVLDNEIQALRENIPFSTTGWRVDEPTSIFPDEPFEFAEYLSAAAQWPGPNLDQNSVFNLQEMSTL</sequence>
<keyword evidence="6" id="KW-0804">Transcription</keyword>
<dbReference type="CDD" id="cd14686">
    <property type="entry name" value="bZIP"/>
    <property type="match status" value="1"/>
</dbReference>
<evidence type="ECO:0000256" key="6">
    <source>
        <dbReference type="ARBA" id="ARBA00023163"/>
    </source>
</evidence>
<evidence type="ECO:0000259" key="8">
    <source>
        <dbReference type="SMART" id="SM00906"/>
    </source>
</evidence>
<dbReference type="InterPro" id="IPR052202">
    <property type="entry name" value="Yeast_MetPath_Reg"/>
</dbReference>
<reference evidence="9 10" key="1">
    <citation type="submission" date="2024-02" db="EMBL/GenBank/DDBJ databases">
        <title>De novo assembly and annotation of 12 fungi associated with fruit tree decline syndrome in Ontario, Canada.</title>
        <authorList>
            <person name="Sulman M."/>
            <person name="Ellouze W."/>
            <person name="Ilyukhin E."/>
        </authorList>
    </citation>
    <scope>NUCLEOTIDE SEQUENCE [LARGE SCALE GENOMIC DNA]</scope>
    <source>
        <strain evidence="9 10">M11/M66-122</strain>
    </source>
</reference>
<dbReference type="GO" id="GO:0043565">
    <property type="term" value="F:sequence-specific DNA binding"/>
    <property type="evidence" value="ECO:0007669"/>
    <property type="project" value="TreeGrafter"/>
</dbReference>
<dbReference type="EMBL" id="JAKJXP020000015">
    <property type="protein sequence ID" value="KAK7755025.1"/>
    <property type="molecule type" value="Genomic_DNA"/>
</dbReference>
<evidence type="ECO:0000256" key="5">
    <source>
        <dbReference type="ARBA" id="ARBA00023125"/>
    </source>
</evidence>
<evidence type="ECO:0000256" key="4">
    <source>
        <dbReference type="ARBA" id="ARBA00023015"/>
    </source>
</evidence>
<evidence type="ECO:0000313" key="9">
    <source>
        <dbReference type="EMBL" id="KAK7755025.1"/>
    </source>
</evidence>
<dbReference type="GO" id="GO:0000981">
    <property type="term" value="F:DNA-binding transcription factor activity, RNA polymerase II-specific"/>
    <property type="evidence" value="ECO:0007669"/>
    <property type="project" value="TreeGrafter"/>
</dbReference>
<keyword evidence="7" id="KW-0539">Nucleus</keyword>